<sequence>EWMESTSNGNDVIASSSMDSLPSTSNRENNEEATFDEETNFELLHAIERFLEGGKFGRAAAALRRDINERRLVPARVDFEGTNHGQSYRQFLSSLSHLPSTSQLTGNTLPDMVSRLSSLSNSVVKPPVKKLKLRLITNKRSALQRTNEVLNPSRRPDLIHGRRGQLAMIKTNHSPVELLRAREMGSRVPSTRLPGEKSIELIERHLRILGHLANVFCVAFDRTENYLITGADDNLVKVWHAERAILKFTYRGHSNEIADLAVSHCNQLVASGSNDKTTRVWRLQNGETLQVFKHHTASITRVVFLPFTVYDTMRYLVTCGNDCIVNFYMFNQETLEFPCRDGLAFHKYERDQPGAKMLSIAHSGGGHIIVIGESHGVIRVYRITPAGIIEKLKDITAHADKVDSLMWAHKGMRFLSGSKDGTVKIWQFRYGMWESMTMALSQAELISIGGASIAQNNPNSKNKYRVSMACWNLDDSRIVTTGSDHSFRVWDTTTGSQLHKLSGHTDEAFHLHPHPIHSHIVLSTSHDGMAAMWDVERGRIVQKWLNTVERSEQAAIYDVNITKDGNRFAIVDNKGHVSLYGLGSNMKAKKVPREQFFSTDYRPILMDNAGWAVDEYTGVAPHLLPPPKLINMDLDEYGPEIQVLVPGRDTGVKIEEDQLVCAWLTRDIAPPLNVYELKKWTDRCLFLGRSEIKEFAEEMTRERPSSTLPVEAIVPLSKRANVRASRPTSFRAAIAAEYAAAQARSRENQRNRAYHTQVMANARRESSMRYIGVGAGRGNNQDFDLEVPDGDNDEEEEEEE</sequence>
<protein>
    <recommendedName>
        <fullName evidence="5">BRWD/PHIP N-terminal domain-containing protein</fullName>
    </recommendedName>
</protein>
<dbReference type="Gene3D" id="2.130.10.10">
    <property type="entry name" value="YVTN repeat-like/Quinoprotein amine dehydrogenase"/>
    <property type="match status" value="2"/>
</dbReference>
<dbReference type="GO" id="GO:0008360">
    <property type="term" value="P:regulation of cell shape"/>
    <property type="evidence" value="ECO:0007669"/>
    <property type="project" value="TreeGrafter"/>
</dbReference>
<dbReference type="CDD" id="cd00200">
    <property type="entry name" value="WD40"/>
    <property type="match status" value="1"/>
</dbReference>
<dbReference type="PANTHER" id="PTHR16266:SF17">
    <property type="entry name" value="BRWD3"/>
    <property type="match status" value="1"/>
</dbReference>
<dbReference type="GO" id="GO:0005634">
    <property type="term" value="C:nucleus"/>
    <property type="evidence" value="ECO:0007669"/>
    <property type="project" value="TreeGrafter"/>
</dbReference>
<dbReference type="Proteomes" id="UP001432322">
    <property type="component" value="Unassembled WGS sequence"/>
</dbReference>
<dbReference type="InterPro" id="IPR052060">
    <property type="entry name" value="Bromo_WD_repeat"/>
</dbReference>
<dbReference type="InterPro" id="IPR036322">
    <property type="entry name" value="WD40_repeat_dom_sf"/>
</dbReference>
<dbReference type="PROSITE" id="PS50294">
    <property type="entry name" value="WD_REPEATS_REGION"/>
    <property type="match status" value="3"/>
</dbReference>
<evidence type="ECO:0000256" key="3">
    <source>
        <dbReference type="PROSITE-ProRule" id="PRU00221"/>
    </source>
</evidence>
<comment type="caution">
    <text evidence="6">The sequence shown here is derived from an EMBL/GenBank/DDBJ whole genome shotgun (WGS) entry which is preliminary data.</text>
</comment>
<evidence type="ECO:0000256" key="1">
    <source>
        <dbReference type="ARBA" id="ARBA00022574"/>
    </source>
</evidence>
<feature type="repeat" description="WD" evidence="3">
    <location>
        <begin position="395"/>
        <end position="429"/>
    </location>
</feature>
<name>A0AAV5WGF3_9BILA</name>
<feature type="repeat" description="WD" evidence="3">
    <location>
        <begin position="250"/>
        <end position="291"/>
    </location>
</feature>
<feature type="domain" description="BRWD/PHIP N-terminal" evidence="5">
    <location>
        <begin position="34"/>
        <end position="100"/>
    </location>
</feature>
<proteinExistence type="predicted"/>
<dbReference type="InterPro" id="IPR057452">
    <property type="entry name" value="BRWD/PHIP_N"/>
</dbReference>
<evidence type="ECO:0000313" key="7">
    <source>
        <dbReference type="Proteomes" id="UP001432322"/>
    </source>
</evidence>
<feature type="compositionally biased region" description="Acidic residues" evidence="4">
    <location>
        <begin position="783"/>
        <end position="800"/>
    </location>
</feature>
<dbReference type="PROSITE" id="PS00678">
    <property type="entry name" value="WD_REPEATS_1"/>
    <property type="match status" value="1"/>
</dbReference>
<dbReference type="EMBL" id="BTSY01000005">
    <property type="protein sequence ID" value="GMT28914.1"/>
    <property type="molecule type" value="Genomic_DNA"/>
</dbReference>
<organism evidence="6 7">
    <name type="scientific">Pristionchus fissidentatus</name>
    <dbReference type="NCBI Taxonomy" id="1538716"/>
    <lineage>
        <taxon>Eukaryota</taxon>
        <taxon>Metazoa</taxon>
        <taxon>Ecdysozoa</taxon>
        <taxon>Nematoda</taxon>
        <taxon>Chromadorea</taxon>
        <taxon>Rhabditida</taxon>
        <taxon>Rhabditina</taxon>
        <taxon>Diplogasteromorpha</taxon>
        <taxon>Diplogasteroidea</taxon>
        <taxon>Neodiplogasteridae</taxon>
        <taxon>Pristionchus</taxon>
    </lineage>
</organism>
<dbReference type="InterPro" id="IPR019775">
    <property type="entry name" value="WD40_repeat_CS"/>
</dbReference>
<reference evidence="6" key="1">
    <citation type="submission" date="2023-10" db="EMBL/GenBank/DDBJ databases">
        <title>Genome assembly of Pristionchus species.</title>
        <authorList>
            <person name="Yoshida K."/>
            <person name="Sommer R.J."/>
        </authorList>
    </citation>
    <scope>NUCLEOTIDE SEQUENCE</scope>
    <source>
        <strain evidence="6">RS5133</strain>
    </source>
</reference>
<feature type="non-terminal residue" evidence="6">
    <location>
        <position position="1"/>
    </location>
</feature>
<dbReference type="GO" id="GO:0006357">
    <property type="term" value="P:regulation of transcription by RNA polymerase II"/>
    <property type="evidence" value="ECO:0007669"/>
    <property type="project" value="TreeGrafter"/>
</dbReference>
<evidence type="ECO:0000259" key="5">
    <source>
        <dbReference type="Pfam" id="PF25437"/>
    </source>
</evidence>
<feature type="region of interest" description="Disordered" evidence="4">
    <location>
        <begin position="1"/>
        <end position="36"/>
    </location>
</feature>
<dbReference type="InterPro" id="IPR001680">
    <property type="entry name" value="WD40_rpt"/>
</dbReference>
<dbReference type="PROSITE" id="PS50082">
    <property type="entry name" value="WD_REPEATS_2"/>
    <property type="match status" value="5"/>
</dbReference>
<evidence type="ECO:0000313" key="6">
    <source>
        <dbReference type="EMBL" id="GMT28914.1"/>
    </source>
</evidence>
<dbReference type="SUPFAM" id="SSF50978">
    <property type="entry name" value="WD40 repeat-like"/>
    <property type="match status" value="1"/>
</dbReference>
<dbReference type="InterPro" id="IPR015943">
    <property type="entry name" value="WD40/YVTN_repeat-like_dom_sf"/>
</dbReference>
<keyword evidence="2" id="KW-0677">Repeat</keyword>
<evidence type="ECO:0000256" key="4">
    <source>
        <dbReference type="SAM" id="MobiDB-lite"/>
    </source>
</evidence>
<dbReference type="PRINTS" id="PR00320">
    <property type="entry name" value="GPROTEINBRPT"/>
</dbReference>
<dbReference type="Pfam" id="PF25437">
    <property type="entry name" value="BRWD1_N"/>
    <property type="match status" value="1"/>
</dbReference>
<keyword evidence="7" id="KW-1185">Reference proteome</keyword>
<feature type="non-terminal residue" evidence="6">
    <location>
        <position position="800"/>
    </location>
</feature>
<feature type="repeat" description="WD" evidence="3">
    <location>
        <begin position="459"/>
        <end position="500"/>
    </location>
</feature>
<gene>
    <name evidence="6" type="ORF">PFISCL1PPCAC_20211</name>
</gene>
<dbReference type="SMART" id="SM00320">
    <property type="entry name" value="WD40"/>
    <property type="match status" value="7"/>
</dbReference>
<dbReference type="InterPro" id="IPR020472">
    <property type="entry name" value="WD40_PAC1"/>
</dbReference>
<feature type="repeat" description="WD" evidence="3">
    <location>
        <begin position="208"/>
        <end position="239"/>
    </location>
</feature>
<dbReference type="AlphaFoldDB" id="A0AAV5WGF3"/>
<feature type="repeat" description="WD" evidence="3">
    <location>
        <begin position="501"/>
        <end position="543"/>
    </location>
</feature>
<accession>A0AAV5WGF3</accession>
<dbReference type="GO" id="GO:0007010">
    <property type="term" value="P:cytoskeleton organization"/>
    <property type="evidence" value="ECO:0007669"/>
    <property type="project" value="TreeGrafter"/>
</dbReference>
<evidence type="ECO:0000256" key="2">
    <source>
        <dbReference type="ARBA" id="ARBA00022737"/>
    </source>
</evidence>
<dbReference type="Pfam" id="PF00400">
    <property type="entry name" value="WD40"/>
    <property type="match status" value="6"/>
</dbReference>
<dbReference type="PANTHER" id="PTHR16266">
    <property type="entry name" value="WD REPEAT DOMAIN 9"/>
    <property type="match status" value="1"/>
</dbReference>
<feature type="compositionally biased region" description="Polar residues" evidence="4">
    <location>
        <begin position="1"/>
        <end position="27"/>
    </location>
</feature>
<feature type="region of interest" description="Disordered" evidence="4">
    <location>
        <begin position="772"/>
        <end position="800"/>
    </location>
</feature>
<keyword evidence="1 3" id="KW-0853">WD repeat</keyword>